<protein>
    <submittedName>
        <fullName evidence="7">DNA repair protein</fullName>
    </submittedName>
</protein>
<dbReference type="GO" id="GO:0008237">
    <property type="term" value="F:metallopeptidase activity"/>
    <property type="evidence" value="ECO:0007669"/>
    <property type="project" value="UniProtKB-KW"/>
</dbReference>
<gene>
    <name evidence="7" type="ORF">H8M03_00065</name>
</gene>
<dbReference type="AlphaFoldDB" id="A0A7G9L2G2"/>
<proteinExistence type="predicted"/>
<evidence type="ECO:0000259" key="6">
    <source>
        <dbReference type="PROSITE" id="PS50249"/>
    </source>
</evidence>
<dbReference type="PANTHER" id="PTHR30471:SF3">
    <property type="entry name" value="UPF0758 PROTEIN YEES-RELATED"/>
    <property type="match status" value="1"/>
</dbReference>
<keyword evidence="1" id="KW-0645">Protease</keyword>
<evidence type="ECO:0000256" key="2">
    <source>
        <dbReference type="ARBA" id="ARBA00022723"/>
    </source>
</evidence>
<evidence type="ECO:0000256" key="1">
    <source>
        <dbReference type="ARBA" id="ARBA00022670"/>
    </source>
</evidence>
<dbReference type="Pfam" id="PF04002">
    <property type="entry name" value="RadC"/>
    <property type="match status" value="1"/>
</dbReference>
<dbReference type="Proteomes" id="UP000515861">
    <property type="component" value="Chromosome"/>
</dbReference>
<dbReference type="GO" id="GO:0006508">
    <property type="term" value="P:proteolysis"/>
    <property type="evidence" value="ECO:0007669"/>
    <property type="project" value="UniProtKB-KW"/>
</dbReference>
<dbReference type="InterPro" id="IPR037518">
    <property type="entry name" value="MPN"/>
</dbReference>
<evidence type="ECO:0000313" key="8">
    <source>
        <dbReference type="Proteomes" id="UP000515861"/>
    </source>
</evidence>
<evidence type="ECO:0000256" key="5">
    <source>
        <dbReference type="ARBA" id="ARBA00023049"/>
    </source>
</evidence>
<name>A0A7G9L2G2_9SPHN</name>
<evidence type="ECO:0000313" key="7">
    <source>
        <dbReference type="EMBL" id="QNM82811.1"/>
    </source>
</evidence>
<dbReference type="PROSITE" id="PS50249">
    <property type="entry name" value="MPN"/>
    <property type="match status" value="1"/>
</dbReference>
<dbReference type="RefSeq" id="WP_187479766.1">
    <property type="nucleotide sequence ID" value="NZ_CP060697.1"/>
</dbReference>
<evidence type="ECO:0000256" key="3">
    <source>
        <dbReference type="ARBA" id="ARBA00022801"/>
    </source>
</evidence>
<keyword evidence="8" id="KW-1185">Reference proteome</keyword>
<sequence length="134" mass="14231">MRCQRAEQPVRLHDLASARAFFAGCVAEADQARESLWVAHLDADANCMRLTRHQGDSSGVDFPLGAIVADAAIHGSRNIVLAHNHPSGDPTPSLADCRVTRRLAGAVEALDCSVADHLVFGSAGCTSFRQLGLL</sequence>
<feature type="domain" description="MPN" evidence="6">
    <location>
        <begin position="10"/>
        <end position="134"/>
    </location>
</feature>
<keyword evidence="5" id="KW-0482">Metalloprotease</keyword>
<dbReference type="KEGG" id="ssau:H8M03_00065"/>
<dbReference type="InterPro" id="IPR001405">
    <property type="entry name" value="UPF0758"/>
</dbReference>
<keyword evidence="2" id="KW-0479">Metal-binding</keyword>
<reference evidence="7 8" key="1">
    <citation type="submission" date="2020-08" db="EMBL/GenBank/DDBJ databases">
        <title>Sphingomonas sp. sand1-3 16S ribosomal RNA gene Genome sequencing and assembly.</title>
        <authorList>
            <person name="Kang M."/>
        </authorList>
    </citation>
    <scope>NUCLEOTIDE SEQUENCE [LARGE SCALE GENOMIC DNA]</scope>
    <source>
        <strain evidence="8">sand1-3</strain>
    </source>
</reference>
<dbReference type="GO" id="GO:0046872">
    <property type="term" value="F:metal ion binding"/>
    <property type="evidence" value="ECO:0007669"/>
    <property type="project" value="UniProtKB-KW"/>
</dbReference>
<organism evidence="7 8">
    <name type="scientific">Sphingomonas sabuli</name>
    <dbReference type="NCBI Taxonomy" id="2764186"/>
    <lineage>
        <taxon>Bacteria</taxon>
        <taxon>Pseudomonadati</taxon>
        <taxon>Pseudomonadota</taxon>
        <taxon>Alphaproteobacteria</taxon>
        <taxon>Sphingomonadales</taxon>
        <taxon>Sphingomonadaceae</taxon>
        <taxon>Sphingomonas</taxon>
    </lineage>
</organism>
<accession>A0A7G9L2G2</accession>
<dbReference type="Gene3D" id="3.40.140.10">
    <property type="entry name" value="Cytidine Deaminase, domain 2"/>
    <property type="match status" value="1"/>
</dbReference>
<keyword evidence="3" id="KW-0378">Hydrolase</keyword>
<keyword evidence="4" id="KW-0862">Zinc</keyword>
<dbReference type="PROSITE" id="PS01302">
    <property type="entry name" value="UPF0758"/>
    <property type="match status" value="1"/>
</dbReference>
<evidence type="ECO:0000256" key="4">
    <source>
        <dbReference type="ARBA" id="ARBA00022833"/>
    </source>
</evidence>
<dbReference type="PANTHER" id="PTHR30471">
    <property type="entry name" value="DNA REPAIR PROTEIN RADC"/>
    <property type="match status" value="1"/>
</dbReference>
<dbReference type="InterPro" id="IPR020891">
    <property type="entry name" value="UPF0758_CS"/>
</dbReference>
<dbReference type="InterPro" id="IPR025657">
    <property type="entry name" value="RadC_JAB"/>
</dbReference>
<dbReference type="EMBL" id="CP060697">
    <property type="protein sequence ID" value="QNM82811.1"/>
    <property type="molecule type" value="Genomic_DNA"/>
</dbReference>